<dbReference type="OrthoDB" id="9829116at2"/>
<dbReference type="Proteomes" id="UP000317093">
    <property type="component" value="Chromosome"/>
</dbReference>
<protein>
    <submittedName>
        <fullName evidence="1">Uncharacterized protein</fullName>
    </submittedName>
</protein>
<keyword evidence="2" id="KW-1185">Reference proteome</keyword>
<evidence type="ECO:0000313" key="2">
    <source>
        <dbReference type="Proteomes" id="UP000317093"/>
    </source>
</evidence>
<dbReference type="AlphaFoldDB" id="A0A518B2M8"/>
<name>A0A518B2M8_9BACT</name>
<gene>
    <name evidence="1" type="ORF">Pan216_20940</name>
</gene>
<dbReference type="KEGG" id="knv:Pan216_20940"/>
<dbReference type="EMBL" id="CP036279">
    <property type="protein sequence ID" value="QDU61240.1"/>
    <property type="molecule type" value="Genomic_DNA"/>
</dbReference>
<sequence>MADTFRIDHHFLGEGSLSAAGDESGSQFIQAITGSGPPTVGYVSAVDAVGVLQAALSADSEVQNACAYSGDVLGYDIERLKSVEFRARLSTALGTTATTMVAFGLTSARNDAIDSITEALLFRVLGDGSGAVLVESDDGTNDNNDVATGETLATTWKRFVIDFTQGLSDVRFYMDGGYGLKRVAESTTFSVANYTAGLQFFAQIQKAANTNVGTLQIDRFSVEFKEL</sequence>
<accession>A0A518B2M8</accession>
<evidence type="ECO:0000313" key="1">
    <source>
        <dbReference type="EMBL" id="QDU61240.1"/>
    </source>
</evidence>
<dbReference type="RefSeq" id="WP_145257856.1">
    <property type="nucleotide sequence ID" value="NZ_CP036279.1"/>
</dbReference>
<proteinExistence type="predicted"/>
<reference evidence="1 2" key="1">
    <citation type="submission" date="2019-02" db="EMBL/GenBank/DDBJ databases">
        <title>Deep-cultivation of Planctomycetes and their phenomic and genomic characterization uncovers novel biology.</title>
        <authorList>
            <person name="Wiegand S."/>
            <person name="Jogler M."/>
            <person name="Boedeker C."/>
            <person name="Pinto D."/>
            <person name="Vollmers J."/>
            <person name="Rivas-Marin E."/>
            <person name="Kohn T."/>
            <person name="Peeters S.H."/>
            <person name="Heuer A."/>
            <person name="Rast P."/>
            <person name="Oberbeckmann S."/>
            <person name="Bunk B."/>
            <person name="Jeske O."/>
            <person name="Meyerdierks A."/>
            <person name="Storesund J.E."/>
            <person name="Kallscheuer N."/>
            <person name="Luecker S."/>
            <person name="Lage O.M."/>
            <person name="Pohl T."/>
            <person name="Merkel B.J."/>
            <person name="Hornburger P."/>
            <person name="Mueller R.-W."/>
            <person name="Bruemmer F."/>
            <person name="Labrenz M."/>
            <person name="Spormann A.M."/>
            <person name="Op den Camp H."/>
            <person name="Overmann J."/>
            <person name="Amann R."/>
            <person name="Jetten M.S.M."/>
            <person name="Mascher T."/>
            <person name="Medema M.H."/>
            <person name="Devos D.P."/>
            <person name="Kaster A.-K."/>
            <person name="Ovreas L."/>
            <person name="Rohde M."/>
            <person name="Galperin M.Y."/>
            <person name="Jogler C."/>
        </authorList>
    </citation>
    <scope>NUCLEOTIDE SEQUENCE [LARGE SCALE GENOMIC DNA]</scope>
    <source>
        <strain evidence="1 2">Pan216</strain>
    </source>
</reference>
<organism evidence="1 2">
    <name type="scientific">Kolteria novifilia</name>
    <dbReference type="NCBI Taxonomy" id="2527975"/>
    <lineage>
        <taxon>Bacteria</taxon>
        <taxon>Pseudomonadati</taxon>
        <taxon>Planctomycetota</taxon>
        <taxon>Planctomycetia</taxon>
        <taxon>Kolteriales</taxon>
        <taxon>Kolteriaceae</taxon>
        <taxon>Kolteria</taxon>
    </lineage>
</organism>